<accession>A0ABQ7GPT4</accession>
<evidence type="ECO:0000313" key="2">
    <source>
        <dbReference type="EMBL" id="KAF5836622.1"/>
    </source>
</evidence>
<feature type="region of interest" description="Disordered" evidence="1">
    <location>
        <begin position="274"/>
        <end position="311"/>
    </location>
</feature>
<name>A0ABQ7GPT4_DUNSA</name>
<sequence>MLRTSTATPIQPSYISLYASIRASFSREPCLACGSPLYNLLALPEGWGDNSPPALFDRLFSDRFKAASCRIVQDLLKLRKLCKSIIHYMHIRQGAAEGVLEGMDPKDASMMRLLPFEQPIKDPSAYAWRLFTDKAAHELEDDLASMERLVAGSQRTDPPQTLLPAKERPAAKASNPDSGVEHGESVVMRPYRPPHLRQKDFEVKTVAPESCEARREDDAQFWHSAKGANKEGKLGDATPASWKASWRSDPAAGCAGTVDKGTDLGSIEVQSVASTCAPPGSETSSSDLMMPDPASPHYDGTQGGDGACDQPEGELRFLLGLLESGPH</sequence>
<organism evidence="2 3">
    <name type="scientific">Dunaliella salina</name>
    <name type="common">Green alga</name>
    <name type="synonym">Protococcus salinus</name>
    <dbReference type="NCBI Taxonomy" id="3046"/>
    <lineage>
        <taxon>Eukaryota</taxon>
        <taxon>Viridiplantae</taxon>
        <taxon>Chlorophyta</taxon>
        <taxon>core chlorophytes</taxon>
        <taxon>Chlorophyceae</taxon>
        <taxon>CS clade</taxon>
        <taxon>Chlamydomonadales</taxon>
        <taxon>Dunaliellaceae</taxon>
        <taxon>Dunaliella</taxon>
    </lineage>
</organism>
<protein>
    <submittedName>
        <fullName evidence="2">Uncharacterized protein</fullName>
    </submittedName>
</protein>
<evidence type="ECO:0000313" key="3">
    <source>
        <dbReference type="Proteomes" id="UP000815325"/>
    </source>
</evidence>
<feature type="region of interest" description="Disordered" evidence="1">
    <location>
        <begin position="152"/>
        <end position="193"/>
    </location>
</feature>
<reference evidence="2" key="1">
    <citation type="submission" date="2017-08" db="EMBL/GenBank/DDBJ databases">
        <authorList>
            <person name="Polle J.E."/>
            <person name="Barry K."/>
            <person name="Cushman J."/>
            <person name="Schmutz J."/>
            <person name="Tran D."/>
            <person name="Hathwaick L.T."/>
            <person name="Yim W.C."/>
            <person name="Jenkins J."/>
            <person name="Mckie-Krisberg Z.M."/>
            <person name="Prochnik S."/>
            <person name="Lindquist E."/>
            <person name="Dockter R.B."/>
            <person name="Adam C."/>
            <person name="Molina H."/>
            <person name="Bunkerborg J."/>
            <person name="Jin E."/>
            <person name="Buchheim M."/>
            <person name="Magnuson J."/>
        </authorList>
    </citation>
    <scope>NUCLEOTIDE SEQUENCE</scope>
    <source>
        <strain evidence="2">CCAP 19/18</strain>
    </source>
</reference>
<keyword evidence="3" id="KW-1185">Reference proteome</keyword>
<comment type="caution">
    <text evidence="2">The sequence shown here is derived from an EMBL/GenBank/DDBJ whole genome shotgun (WGS) entry which is preliminary data.</text>
</comment>
<feature type="region of interest" description="Disordered" evidence="1">
    <location>
        <begin position="224"/>
        <end position="250"/>
    </location>
</feature>
<proteinExistence type="predicted"/>
<dbReference type="EMBL" id="MU069651">
    <property type="protein sequence ID" value="KAF5836622.1"/>
    <property type="molecule type" value="Genomic_DNA"/>
</dbReference>
<dbReference type="Proteomes" id="UP000815325">
    <property type="component" value="Unassembled WGS sequence"/>
</dbReference>
<evidence type="ECO:0000256" key="1">
    <source>
        <dbReference type="SAM" id="MobiDB-lite"/>
    </source>
</evidence>
<gene>
    <name evidence="2" type="ORF">DUNSADRAFT_5655</name>
</gene>